<evidence type="ECO:0000256" key="1">
    <source>
        <dbReference type="ARBA" id="ARBA00005059"/>
    </source>
</evidence>
<reference evidence="18 19" key="1">
    <citation type="submission" date="2018-04" db="EMBL/GenBank/DDBJ databases">
        <title>Novel species isolated from glacier.</title>
        <authorList>
            <person name="Liu Q."/>
            <person name="Xin Y.-H."/>
        </authorList>
    </citation>
    <scope>NUCLEOTIDE SEQUENCE [LARGE SCALE GENOMIC DNA]</scope>
    <source>
        <strain evidence="18 19">GT1R17</strain>
    </source>
</reference>
<dbReference type="CDD" id="cd05213">
    <property type="entry name" value="NAD_bind_Glutamyl_tRNA_reduct"/>
    <property type="match status" value="1"/>
</dbReference>
<keyword evidence="4 9" id="KW-0521">NADP</keyword>
<dbReference type="Pfam" id="PF05201">
    <property type="entry name" value="GlutR_N"/>
    <property type="match status" value="1"/>
</dbReference>
<dbReference type="SUPFAM" id="SSF51735">
    <property type="entry name" value="NAD(P)-binding Rossmann-fold domains"/>
    <property type="match status" value="1"/>
</dbReference>
<comment type="miscellaneous">
    <text evidence="9">During catalysis, the active site Cys acts as a nucleophile attacking the alpha-carbonyl group of tRNA-bound glutamate with the formation of a thioester intermediate between enzyme and glutamate, and the concomitant release of tRNA(Glu). The thioester intermediate is finally reduced by direct hydride transfer from NADPH, to form the product GSA.</text>
</comment>
<comment type="pathway">
    <text evidence="1 9 14">Porphyrin-containing compound metabolism; protoporphyrin-IX biosynthesis; 5-aminolevulinate from L-glutamyl-tRNA(Glu): step 1/2.</text>
</comment>
<feature type="binding site" evidence="9 11">
    <location>
        <begin position="49"/>
        <end position="52"/>
    </location>
    <ligand>
        <name>substrate</name>
    </ligand>
</feature>
<dbReference type="InterPro" id="IPR036291">
    <property type="entry name" value="NAD(P)-bd_dom_sf"/>
</dbReference>
<evidence type="ECO:0000256" key="7">
    <source>
        <dbReference type="ARBA" id="ARBA00047464"/>
    </source>
</evidence>
<dbReference type="Pfam" id="PF01488">
    <property type="entry name" value="Shikimate_DH"/>
    <property type="match status" value="1"/>
</dbReference>
<name>A0A2T5MJS2_9GAMM</name>
<dbReference type="Gene3D" id="3.30.460.30">
    <property type="entry name" value="Glutamyl-tRNA reductase, N-terminal domain"/>
    <property type="match status" value="1"/>
</dbReference>
<dbReference type="InterPro" id="IPR000343">
    <property type="entry name" value="4pyrrol_synth_GluRdtase"/>
</dbReference>
<gene>
    <name evidence="9" type="primary">hemA</name>
    <name evidence="18" type="ORF">CJD38_01565</name>
</gene>
<dbReference type="EC" id="1.2.1.70" evidence="3 9"/>
<dbReference type="Gene3D" id="3.40.50.720">
    <property type="entry name" value="NAD(P)-binding Rossmann-like Domain"/>
    <property type="match status" value="1"/>
</dbReference>
<evidence type="ECO:0000259" key="16">
    <source>
        <dbReference type="Pfam" id="PF01488"/>
    </source>
</evidence>
<evidence type="ECO:0000313" key="18">
    <source>
        <dbReference type="EMBL" id="PTU32827.1"/>
    </source>
</evidence>
<dbReference type="AlphaFoldDB" id="A0A2T5MJS2"/>
<evidence type="ECO:0000313" key="19">
    <source>
        <dbReference type="Proteomes" id="UP000244248"/>
    </source>
</evidence>
<evidence type="ECO:0000256" key="10">
    <source>
        <dbReference type="PIRSR" id="PIRSR000445-1"/>
    </source>
</evidence>
<dbReference type="RefSeq" id="WP_107938535.1">
    <property type="nucleotide sequence ID" value="NZ_QANS01000001.1"/>
</dbReference>
<organism evidence="18 19">
    <name type="scientific">Stenotrophobium rhamnosiphilum</name>
    <dbReference type="NCBI Taxonomy" id="2029166"/>
    <lineage>
        <taxon>Bacteria</taxon>
        <taxon>Pseudomonadati</taxon>
        <taxon>Pseudomonadota</taxon>
        <taxon>Gammaproteobacteria</taxon>
        <taxon>Nevskiales</taxon>
        <taxon>Nevskiaceae</taxon>
        <taxon>Stenotrophobium</taxon>
    </lineage>
</organism>
<dbReference type="InterPro" id="IPR036343">
    <property type="entry name" value="GluRdtase_N_sf"/>
</dbReference>
<evidence type="ECO:0000256" key="6">
    <source>
        <dbReference type="ARBA" id="ARBA00023244"/>
    </source>
</evidence>
<evidence type="ECO:0000256" key="3">
    <source>
        <dbReference type="ARBA" id="ARBA00012970"/>
    </source>
</evidence>
<evidence type="ECO:0000256" key="5">
    <source>
        <dbReference type="ARBA" id="ARBA00023002"/>
    </source>
</evidence>
<dbReference type="Pfam" id="PF00745">
    <property type="entry name" value="GlutR_dimer"/>
    <property type="match status" value="1"/>
</dbReference>
<dbReference type="NCBIfam" id="TIGR01035">
    <property type="entry name" value="hemA"/>
    <property type="match status" value="1"/>
</dbReference>
<dbReference type="InterPro" id="IPR015896">
    <property type="entry name" value="4pyrrol_synth_GluRdtase_dimer"/>
</dbReference>
<keyword evidence="5 9" id="KW-0560">Oxidoreductase</keyword>
<dbReference type="GO" id="GO:0050661">
    <property type="term" value="F:NADP binding"/>
    <property type="evidence" value="ECO:0007669"/>
    <property type="project" value="InterPro"/>
</dbReference>
<feature type="domain" description="Tetrapyrrole biosynthesis glutamyl-tRNA reductase dimerisation" evidence="15">
    <location>
        <begin position="319"/>
        <end position="416"/>
    </location>
</feature>
<comment type="function">
    <text evidence="9">Catalyzes the NADPH-dependent reduction of glutamyl-tRNA(Glu) to glutamate 1-semialdehyde (GSA).</text>
</comment>
<dbReference type="GO" id="GO:0008883">
    <property type="term" value="F:glutamyl-tRNA reductase activity"/>
    <property type="evidence" value="ECO:0007669"/>
    <property type="project" value="UniProtKB-UniRule"/>
</dbReference>
<evidence type="ECO:0000256" key="14">
    <source>
        <dbReference type="RuleBase" id="RU000584"/>
    </source>
</evidence>
<sequence>MALITLGLSHHNAPVEARERLAFAESDLSLALTRLRALPGVDEAAIISTCNRTEIMAVAALDEERRILDWWRRERQAPEGYLEKFLYTHRDNGSITHSLRVASGLDSMVIGEPQILGQMKQSFAVANETRSLGPVLSRLFQHSFAVAKLVRNETQVGAHPVSMAYAAVQMSKRIFADLHEQTALLIGAGEMIQLIARYLNQHGIGHIVVANRSLERAEKLAREVRGYAISLNDLSGHIGNADLIISSTAASGYVLEHSVMELAAGKRRRRKPVFMIDLAVPRDIDPRIGKMEDVYLYTVDDLRSVIEENMKLREASAQQAEVLVREYAQEFSHWLEGRDAAATISQLRAHARTQRDDVLEKARRRLASGEAPEDVMNFLADTLSNKLMHAPSQALRHAGAVEQALLLNAARKLYGLPDSEN</sequence>
<proteinExistence type="inferred from homology"/>
<evidence type="ECO:0000256" key="12">
    <source>
        <dbReference type="PIRSR" id="PIRSR000445-3"/>
    </source>
</evidence>
<dbReference type="PANTHER" id="PTHR43013:SF1">
    <property type="entry name" value="GLUTAMYL-TRNA REDUCTASE"/>
    <property type="match status" value="1"/>
</dbReference>
<feature type="binding site" evidence="9 12">
    <location>
        <begin position="187"/>
        <end position="192"/>
    </location>
    <ligand>
        <name>NADP(+)</name>
        <dbReference type="ChEBI" id="CHEBI:58349"/>
    </ligand>
</feature>
<feature type="binding site" evidence="9 11">
    <location>
        <position position="107"/>
    </location>
    <ligand>
        <name>substrate</name>
    </ligand>
</feature>
<evidence type="ECO:0000256" key="11">
    <source>
        <dbReference type="PIRSR" id="PIRSR000445-2"/>
    </source>
</evidence>
<feature type="binding site" evidence="9 11">
    <location>
        <begin position="112"/>
        <end position="114"/>
    </location>
    <ligand>
        <name>substrate</name>
    </ligand>
</feature>
<dbReference type="GO" id="GO:0019353">
    <property type="term" value="P:protoporphyrinogen IX biosynthetic process from glutamate"/>
    <property type="evidence" value="ECO:0007669"/>
    <property type="project" value="TreeGrafter"/>
</dbReference>
<evidence type="ECO:0000256" key="8">
    <source>
        <dbReference type="ARBA" id="ARBA00068659"/>
    </source>
</evidence>
<dbReference type="HAMAP" id="MF_00087">
    <property type="entry name" value="Glu_tRNA_reductase"/>
    <property type="match status" value="1"/>
</dbReference>
<comment type="catalytic activity">
    <reaction evidence="7 9 14">
        <text>(S)-4-amino-5-oxopentanoate + tRNA(Glu) + NADP(+) = L-glutamyl-tRNA(Glu) + NADPH + H(+)</text>
        <dbReference type="Rhea" id="RHEA:12344"/>
        <dbReference type="Rhea" id="RHEA-COMP:9663"/>
        <dbReference type="Rhea" id="RHEA-COMP:9680"/>
        <dbReference type="ChEBI" id="CHEBI:15378"/>
        <dbReference type="ChEBI" id="CHEBI:57501"/>
        <dbReference type="ChEBI" id="CHEBI:57783"/>
        <dbReference type="ChEBI" id="CHEBI:58349"/>
        <dbReference type="ChEBI" id="CHEBI:78442"/>
        <dbReference type="ChEBI" id="CHEBI:78520"/>
        <dbReference type="EC" id="1.2.1.70"/>
    </reaction>
</comment>
<dbReference type="OrthoDB" id="110209at2"/>
<dbReference type="FunFam" id="3.30.460.30:FF:000001">
    <property type="entry name" value="Glutamyl-tRNA reductase"/>
    <property type="match status" value="1"/>
</dbReference>
<keyword evidence="6 9" id="KW-0627">Porphyrin biosynthesis</keyword>
<evidence type="ECO:0000256" key="4">
    <source>
        <dbReference type="ARBA" id="ARBA00022857"/>
    </source>
</evidence>
<feature type="site" description="Important for activity" evidence="9 13">
    <location>
        <position position="97"/>
    </location>
</feature>
<evidence type="ECO:0000259" key="15">
    <source>
        <dbReference type="Pfam" id="PF00745"/>
    </source>
</evidence>
<evidence type="ECO:0000256" key="13">
    <source>
        <dbReference type="PIRSR" id="PIRSR000445-4"/>
    </source>
</evidence>
<protein>
    <recommendedName>
        <fullName evidence="8 9">Glutamyl-tRNA reductase</fullName>
        <shortName evidence="9">GluTR</shortName>
        <ecNumber evidence="3 9">1.2.1.70</ecNumber>
    </recommendedName>
</protein>
<dbReference type="FunFam" id="3.40.50.720:FF:000031">
    <property type="entry name" value="Glutamyl-tRNA reductase"/>
    <property type="match status" value="1"/>
</dbReference>
<feature type="domain" description="Quinate/shikimate 5-dehydrogenase/glutamyl-tRNA reductase" evidence="16">
    <location>
        <begin position="170"/>
        <end position="305"/>
    </location>
</feature>
<feature type="active site" description="Nucleophile" evidence="9 10">
    <location>
        <position position="50"/>
    </location>
</feature>
<dbReference type="SUPFAM" id="SSF69742">
    <property type="entry name" value="Glutamyl tRNA-reductase catalytic, N-terminal domain"/>
    <property type="match status" value="1"/>
</dbReference>
<dbReference type="InterPro" id="IPR036453">
    <property type="entry name" value="GluRdtase_dimer_dom_sf"/>
</dbReference>
<feature type="domain" description="Glutamyl-tRNA reductase N-terminal" evidence="17">
    <location>
        <begin position="6"/>
        <end position="154"/>
    </location>
</feature>
<dbReference type="EMBL" id="QANS01000001">
    <property type="protein sequence ID" value="PTU32827.1"/>
    <property type="molecule type" value="Genomic_DNA"/>
</dbReference>
<accession>A0A2T5MJS2</accession>
<dbReference type="Proteomes" id="UP000244248">
    <property type="component" value="Unassembled WGS sequence"/>
</dbReference>
<dbReference type="PANTHER" id="PTHR43013">
    <property type="entry name" value="GLUTAMYL-TRNA REDUCTASE"/>
    <property type="match status" value="1"/>
</dbReference>
<comment type="caution">
    <text evidence="18">The sequence shown here is derived from an EMBL/GenBank/DDBJ whole genome shotgun (WGS) entry which is preliminary data.</text>
</comment>
<dbReference type="UniPathway" id="UPA00251">
    <property type="reaction ID" value="UER00316"/>
</dbReference>
<evidence type="ECO:0000256" key="9">
    <source>
        <dbReference type="HAMAP-Rule" id="MF_00087"/>
    </source>
</evidence>
<comment type="domain">
    <text evidence="9">Possesses an unusual extended V-shaped dimeric structure with each monomer consisting of three distinct domains arranged along a curved 'spinal' alpha-helix. The N-terminal catalytic domain specifically recognizes the glutamate moiety of the substrate. The second domain is the NADPH-binding domain, and the third C-terminal domain is responsible for dimerization.</text>
</comment>
<dbReference type="InterPro" id="IPR015895">
    <property type="entry name" value="4pyrrol_synth_GluRdtase_N"/>
</dbReference>
<comment type="similarity">
    <text evidence="2 9 14">Belongs to the glutamyl-tRNA reductase family.</text>
</comment>
<keyword evidence="19" id="KW-1185">Reference proteome</keyword>
<evidence type="ECO:0000256" key="2">
    <source>
        <dbReference type="ARBA" id="ARBA00005916"/>
    </source>
</evidence>
<comment type="subunit">
    <text evidence="9">Homodimer.</text>
</comment>
<dbReference type="PIRSF" id="PIRSF000445">
    <property type="entry name" value="4pyrrol_synth_GluRdtase"/>
    <property type="match status" value="1"/>
</dbReference>
<dbReference type="SUPFAM" id="SSF69075">
    <property type="entry name" value="Glutamyl tRNA-reductase dimerization domain"/>
    <property type="match status" value="1"/>
</dbReference>
<evidence type="ECO:0000259" key="17">
    <source>
        <dbReference type="Pfam" id="PF05201"/>
    </source>
</evidence>
<dbReference type="InterPro" id="IPR006151">
    <property type="entry name" value="Shikm_DH/Glu-tRNA_Rdtase"/>
</dbReference>
<feature type="binding site" evidence="9 11">
    <location>
        <position position="118"/>
    </location>
    <ligand>
        <name>substrate</name>
    </ligand>
</feature>